<dbReference type="AlphaFoldDB" id="A0AAD5J0N6"/>
<protein>
    <submittedName>
        <fullName evidence="1">Uncharacterized protein</fullName>
    </submittedName>
</protein>
<dbReference type="PANTHER" id="PTHR37705:SF1">
    <property type="entry name" value="TRANSMEMBRANE PROTEIN"/>
    <property type="match status" value="1"/>
</dbReference>
<dbReference type="PANTHER" id="PTHR37705">
    <property type="entry name" value="BNAA08G11710D PROTEIN"/>
    <property type="match status" value="1"/>
</dbReference>
<accession>A0AAD5J0N6</accession>
<dbReference type="EMBL" id="JAJSOW010000101">
    <property type="protein sequence ID" value="KAI9181918.1"/>
    <property type="molecule type" value="Genomic_DNA"/>
</dbReference>
<evidence type="ECO:0000313" key="2">
    <source>
        <dbReference type="Proteomes" id="UP001064489"/>
    </source>
</evidence>
<evidence type="ECO:0000313" key="1">
    <source>
        <dbReference type="EMBL" id="KAI9181918.1"/>
    </source>
</evidence>
<name>A0AAD5J0N6_ACENE</name>
<reference evidence="1" key="2">
    <citation type="submission" date="2023-02" db="EMBL/GenBank/DDBJ databases">
        <authorList>
            <person name="Swenson N.G."/>
            <person name="Wegrzyn J.L."/>
            <person name="Mcevoy S.L."/>
        </authorList>
    </citation>
    <scope>NUCLEOTIDE SEQUENCE</scope>
    <source>
        <strain evidence="1">91603</strain>
        <tissue evidence="1">Leaf</tissue>
    </source>
</reference>
<organism evidence="1 2">
    <name type="scientific">Acer negundo</name>
    <name type="common">Box elder</name>
    <dbReference type="NCBI Taxonomy" id="4023"/>
    <lineage>
        <taxon>Eukaryota</taxon>
        <taxon>Viridiplantae</taxon>
        <taxon>Streptophyta</taxon>
        <taxon>Embryophyta</taxon>
        <taxon>Tracheophyta</taxon>
        <taxon>Spermatophyta</taxon>
        <taxon>Magnoliopsida</taxon>
        <taxon>eudicotyledons</taxon>
        <taxon>Gunneridae</taxon>
        <taxon>Pentapetalae</taxon>
        <taxon>rosids</taxon>
        <taxon>malvids</taxon>
        <taxon>Sapindales</taxon>
        <taxon>Sapindaceae</taxon>
        <taxon>Hippocastanoideae</taxon>
        <taxon>Acereae</taxon>
        <taxon>Acer</taxon>
    </lineage>
</organism>
<comment type="caution">
    <text evidence="1">The sequence shown here is derived from an EMBL/GenBank/DDBJ whole genome shotgun (WGS) entry which is preliminary data.</text>
</comment>
<sequence length="116" mass="12119">MLSKWEEERLNGGVDLRENCCPDGGVLSHGGSGCEGGKAASASSSVVDMEGSPSASPPVVATTIRLGMCIELVKMAIEFVMVVAEAVSIVIHHDVTPQEFSNHSYTAAVPFIGFLP</sequence>
<dbReference type="Proteomes" id="UP001064489">
    <property type="component" value="Chromosome 4"/>
</dbReference>
<dbReference type="PROSITE" id="PS51257">
    <property type="entry name" value="PROKAR_LIPOPROTEIN"/>
    <property type="match status" value="1"/>
</dbReference>
<keyword evidence="2" id="KW-1185">Reference proteome</keyword>
<gene>
    <name evidence="1" type="ORF">LWI28_020057</name>
</gene>
<proteinExistence type="predicted"/>
<reference evidence="1" key="1">
    <citation type="journal article" date="2022" name="Plant J.">
        <title>Strategies of tolerance reflected in two North American maple genomes.</title>
        <authorList>
            <person name="McEvoy S.L."/>
            <person name="Sezen U.U."/>
            <person name="Trouern-Trend A."/>
            <person name="McMahon S.M."/>
            <person name="Schaberg P.G."/>
            <person name="Yang J."/>
            <person name="Wegrzyn J.L."/>
            <person name="Swenson N.G."/>
        </authorList>
    </citation>
    <scope>NUCLEOTIDE SEQUENCE</scope>
    <source>
        <strain evidence="1">91603</strain>
    </source>
</reference>